<protein>
    <submittedName>
        <fullName evidence="6">1-deoxy-D-xylulose-5-phosphate synthase</fullName>
        <ecNumber evidence="6">2.2.1.7</ecNumber>
    </submittedName>
</protein>
<keyword evidence="7" id="KW-1185">Reference proteome</keyword>
<dbReference type="PANTHER" id="PTHR43322:SF5">
    <property type="entry name" value="1-DEOXY-D-XYLULOSE-5-PHOSPHATE SYNTHASE, CHLOROPLASTIC"/>
    <property type="match status" value="1"/>
</dbReference>
<evidence type="ECO:0000256" key="5">
    <source>
        <dbReference type="ARBA" id="ARBA00023052"/>
    </source>
</evidence>
<dbReference type="PANTHER" id="PTHR43322">
    <property type="entry name" value="1-D-DEOXYXYLULOSE 5-PHOSPHATE SYNTHASE-RELATED"/>
    <property type="match status" value="1"/>
</dbReference>
<evidence type="ECO:0000313" key="6">
    <source>
        <dbReference type="EMBL" id="MFM9654039.1"/>
    </source>
</evidence>
<name>A0ABW9J037_STRGJ</name>
<dbReference type="EMBL" id="JBJVNE010000788">
    <property type="protein sequence ID" value="MFM9654039.1"/>
    <property type="molecule type" value="Genomic_DNA"/>
</dbReference>
<proteinExistence type="predicted"/>
<dbReference type="GO" id="GO:0008661">
    <property type="term" value="F:1-deoxy-D-xylulose-5-phosphate synthase activity"/>
    <property type="evidence" value="ECO:0007669"/>
    <property type="project" value="UniProtKB-EC"/>
</dbReference>
<dbReference type="InterPro" id="IPR029061">
    <property type="entry name" value="THDP-binding"/>
</dbReference>
<evidence type="ECO:0000256" key="1">
    <source>
        <dbReference type="ARBA" id="ARBA00001946"/>
    </source>
</evidence>
<evidence type="ECO:0000256" key="2">
    <source>
        <dbReference type="ARBA" id="ARBA00011738"/>
    </source>
</evidence>
<keyword evidence="5" id="KW-0786">Thiamine pyrophosphate</keyword>
<keyword evidence="4" id="KW-0460">Magnesium</keyword>
<keyword evidence="3 6" id="KW-0808">Transferase</keyword>
<dbReference type="SUPFAM" id="SSF52518">
    <property type="entry name" value="Thiamin diphosphate-binding fold (THDP-binding)"/>
    <property type="match status" value="1"/>
</dbReference>
<evidence type="ECO:0000313" key="7">
    <source>
        <dbReference type="Proteomes" id="UP001631993"/>
    </source>
</evidence>
<feature type="non-terminal residue" evidence="6">
    <location>
        <position position="77"/>
    </location>
</feature>
<reference evidence="6 7" key="1">
    <citation type="submission" date="2024-12" db="EMBL/GenBank/DDBJ databases">
        <title>Forecasting of Potato common scab and diversities of Pathogenic streptomyces spp. in china.</title>
        <authorList>
            <person name="Handique U."/>
            <person name="Wu J."/>
        </authorList>
    </citation>
    <scope>NUCLEOTIDE SEQUENCE [LARGE SCALE GENOMIC DNA]</scope>
    <source>
        <strain evidence="6 7">ZRIMU1585</strain>
    </source>
</reference>
<comment type="subunit">
    <text evidence="2">Homodimer.</text>
</comment>
<gene>
    <name evidence="6" type="ORF">ACKI1S_49935</name>
</gene>
<comment type="cofactor">
    <cofactor evidence="1">
        <name>Mg(2+)</name>
        <dbReference type="ChEBI" id="CHEBI:18420"/>
    </cofactor>
</comment>
<organism evidence="6 7">
    <name type="scientific">Streptomyces galilaeus</name>
    <dbReference type="NCBI Taxonomy" id="33899"/>
    <lineage>
        <taxon>Bacteria</taxon>
        <taxon>Bacillati</taxon>
        <taxon>Actinomycetota</taxon>
        <taxon>Actinomycetes</taxon>
        <taxon>Kitasatosporales</taxon>
        <taxon>Streptomycetaceae</taxon>
        <taxon>Streptomyces</taxon>
    </lineage>
</organism>
<feature type="non-terminal residue" evidence="6">
    <location>
        <position position="1"/>
    </location>
</feature>
<accession>A0ABW9J037</accession>
<sequence length="77" mass="8293">NLEHLLPVLRNVRDSEETGPVLIHVRTQKGKGYPPAEAAPDKYHGVQKFNVITGEQVKSAPGAPSYTGVFAKALVAE</sequence>
<comment type="caution">
    <text evidence="6">The sequence shown here is derived from an EMBL/GenBank/DDBJ whole genome shotgun (WGS) entry which is preliminary data.</text>
</comment>
<dbReference type="Gene3D" id="3.40.50.970">
    <property type="match status" value="1"/>
</dbReference>
<dbReference type="Proteomes" id="UP001631993">
    <property type="component" value="Unassembled WGS sequence"/>
</dbReference>
<dbReference type="InterPro" id="IPR005477">
    <property type="entry name" value="Dxylulose-5-P_synthase"/>
</dbReference>
<evidence type="ECO:0000256" key="3">
    <source>
        <dbReference type="ARBA" id="ARBA00022679"/>
    </source>
</evidence>
<evidence type="ECO:0000256" key="4">
    <source>
        <dbReference type="ARBA" id="ARBA00022842"/>
    </source>
</evidence>
<dbReference type="EC" id="2.2.1.7" evidence="6"/>